<dbReference type="SUPFAM" id="SSF53335">
    <property type="entry name" value="S-adenosyl-L-methionine-dependent methyltransferases"/>
    <property type="match status" value="1"/>
</dbReference>
<dbReference type="Proteomes" id="UP000679220">
    <property type="component" value="Unassembled WGS sequence"/>
</dbReference>
<evidence type="ECO:0000259" key="1">
    <source>
        <dbReference type="Pfam" id="PF08241"/>
    </source>
</evidence>
<dbReference type="InterPro" id="IPR013216">
    <property type="entry name" value="Methyltransf_11"/>
</dbReference>
<name>A0A941F724_9BACT</name>
<dbReference type="AlphaFoldDB" id="A0A941F724"/>
<gene>
    <name evidence="2" type="ORF">KDU71_14820</name>
</gene>
<dbReference type="InterPro" id="IPR029063">
    <property type="entry name" value="SAM-dependent_MTases_sf"/>
</dbReference>
<proteinExistence type="predicted"/>
<keyword evidence="3" id="KW-1185">Reference proteome</keyword>
<reference evidence="2" key="2">
    <citation type="submission" date="2021-04" db="EMBL/GenBank/DDBJ databases">
        <authorList>
            <person name="Zhang T."/>
            <person name="Zhang Y."/>
            <person name="Lu D."/>
            <person name="Zuo D."/>
            <person name="Du Z."/>
        </authorList>
    </citation>
    <scope>NUCLEOTIDE SEQUENCE</scope>
    <source>
        <strain evidence="2">JR1</strain>
    </source>
</reference>
<evidence type="ECO:0000313" key="3">
    <source>
        <dbReference type="Proteomes" id="UP000679220"/>
    </source>
</evidence>
<dbReference type="GO" id="GO:0008757">
    <property type="term" value="F:S-adenosylmethionine-dependent methyltransferase activity"/>
    <property type="evidence" value="ECO:0007669"/>
    <property type="project" value="InterPro"/>
</dbReference>
<comment type="caution">
    <text evidence="2">The sequence shown here is derived from an EMBL/GenBank/DDBJ whole genome shotgun (WGS) entry which is preliminary data.</text>
</comment>
<accession>A0A941F724</accession>
<dbReference type="RefSeq" id="WP_212191873.1">
    <property type="nucleotide sequence ID" value="NZ_JAGTAR010000023.1"/>
</dbReference>
<keyword evidence="2" id="KW-0489">Methyltransferase</keyword>
<dbReference type="GO" id="GO:0032259">
    <property type="term" value="P:methylation"/>
    <property type="evidence" value="ECO:0007669"/>
    <property type="project" value="UniProtKB-KW"/>
</dbReference>
<dbReference type="EMBL" id="JAGTAR010000023">
    <property type="protein sequence ID" value="MBR8536845.1"/>
    <property type="molecule type" value="Genomic_DNA"/>
</dbReference>
<protein>
    <submittedName>
        <fullName evidence="2">Class I SAM-dependent methyltransferase</fullName>
    </submittedName>
</protein>
<reference evidence="2" key="1">
    <citation type="journal article" date="2018" name="Int. J. Syst. Evol. Microbiol.">
        <title>Carboxylicivirga sediminis sp. nov., isolated from coastal sediment.</title>
        <authorList>
            <person name="Wang F.Q."/>
            <person name="Ren L.H."/>
            <person name="Zou R.J."/>
            <person name="Sun Y.Z."/>
            <person name="Liu X.J."/>
            <person name="Jiang F."/>
            <person name="Liu L.J."/>
        </authorList>
    </citation>
    <scope>NUCLEOTIDE SEQUENCE</scope>
    <source>
        <strain evidence="2">JR1</strain>
    </source>
</reference>
<dbReference type="CDD" id="cd02440">
    <property type="entry name" value="AdoMet_MTases"/>
    <property type="match status" value="1"/>
</dbReference>
<keyword evidence="2" id="KW-0808">Transferase</keyword>
<organism evidence="2 3">
    <name type="scientific">Carboxylicivirga sediminis</name>
    <dbReference type="NCBI Taxonomy" id="2006564"/>
    <lineage>
        <taxon>Bacteria</taxon>
        <taxon>Pseudomonadati</taxon>
        <taxon>Bacteroidota</taxon>
        <taxon>Bacteroidia</taxon>
        <taxon>Marinilabiliales</taxon>
        <taxon>Marinilabiliaceae</taxon>
        <taxon>Carboxylicivirga</taxon>
    </lineage>
</organism>
<dbReference type="Pfam" id="PF08241">
    <property type="entry name" value="Methyltransf_11"/>
    <property type="match status" value="1"/>
</dbReference>
<sequence length="255" mass="28894">MSLNSNIHFSKDQLWNDYDSTGTIADKKIPWVLRNIPPDVKSILDVGCGNGIITNVLNESYQVKGVDLSEAALKQVNCSTVQSSSDNIPLESESADMVFSSQLLEHLTDEQLAGTVKEFKRLAAKYLLITVPHKEFLKICEAKCPSCGHVFNTNGHYQTFDIHRLEQLFGDEYKLVRHDLGGNLHRGYHPALMHIRQNYGNRYFNPPNYTMCPHCNNDSFPLIKGNLISKVCNGLNRVIAPKSPYWILTLFRKKL</sequence>
<dbReference type="PANTHER" id="PTHR43861">
    <property type="entry name" value="TRANS-ACONITATE 2-METHYLTRANSFERASE-RELATED"/>
    <property type="match status" value="1"/>
</dbReference>
<dbReference type="Gene3D" id="3.40.50.150">
    <property type="entry name" value="Vaccinia Virus protein VP39"/>
    <property type="match status" value="1"/>
</dbReference>
<evidence type="ECO:0000313" key="2">
    <source>
        <dbReference type="EMBL" id="MBR8536845.1"/>
    </source>
</evidence>
<feature type="domain" description="Methyltransferase type 11" evidence="1">
    <location>
        <begin position="44"/>
        <end position="122"/>
    </location>
</feature>